<dbReference type="Pfam" id="PF21018">
    <property type="entry name" value="BipA_C"/>
    <property type="match status" value="1"/>
</dbReference>
<feature type="domain" description="Elongation factor EFG" evidence="1">
    <location>
        <begin position="7"/>
        <end position="94"/>
    </location>
</feature>
<proteinExistence type="predicted"/>
<dbReference type="SUPFAM" id="SSF54980">
    <property type="entry name" value="EF-G C-terminal domain-like"/>
    <property type="match status" value="1"/>
</dbReference>
<sequence length="160" mass="18221">MDETTNTLLEPFDHVEVQVPEEYVGAVVDALAKRRGEMINLMHNHENEQFSVVEYAVPTRGLFGLNNALMTLTRVYENQIIGENKYPDDLRVNVCRVKQLTNHRSATKEVAKTLQGIRTLTLDDALEYIRGENEFVEATPQSVRMFKIPSKRKQTVAGKS</sequence>
<dbReference type="Gene3D" id="3.30.70.240">
    <property type="match status" value="1"/>
</dbReference>
<dbReference type="OrthoDB" id="2961365at2759"/>
<dbReference type="Proteomes" id="UP000530660">
    <property type="component" value="Unassembled WGS sequence"/>
</dbReference>
<evidence type="ECO:0000313" key="3">
    <source>
        <dbReference type="Proteomes" id="UP000530660"/>
    </source>
</evidence>
<comment type="caution">
    <text evidence="2">The sequence shown here is derived from an EMBL/GenBank/DDBJ whole genome shotgun (WGS) entry which is preliminary data.</text>
</comment>
<evidence type="ECO:0000259" key="1">
    <source>
        <dbReference type="SMART" id="SM00838"/>
    </source>
</evidence>
<dbReference type="EMBL" id="VWRR01000003">
    <property type="protein sequence ID" value="KAF6004610.1"/>
    <property type="molecule type" value="Genomic_DNA"/>
</dbReference>
<accession>A0A7J7IPF2</accession>
<organism evidence="2 3">
    <name type="scientific">Cyanidiococcus yangmingshanensis</name>
    <dbReference type="NCBI Taxonomy" id="2690220"/>
    <lineage>
        <taxon>Eukaryota</taxon>
        <taxon>Rhodophyta</taxon>
        <taxon>Bangiophyceae</taxon>
        <taxon>Cyanidiales</taxon>
        <taxon>Cyanidiaceae</taxon>
        <taxon>Cyanidiococcus</taxon>
    </lineage>
</organism>
<dbReference type="InterPro" id="IPR035647">
    <property type="entry name" value="EFG_III/V"/>
</dbReference>
<protein>
    <recommendedName>
        <fullName evidence="1">Elongation factor EFG domain-containing protein</fullName>
    </recommendedName>
</protein>
<dbReference type="InterPro" id="IPR042116">
    <property type="entry name" value="TypA/BipA_C"/>
</dbReference>
<dbReference type="SMART" id="SM00838">
    <property type="entry name" value="EFG_C"/>
    <property type="match status" value="1"/>
</dbReference>
<reference evidence="2 3" key="1">
    <citation type="journal article" date="2020" name="J. Phycol.">
        <title>Comparative genome analysis reveals Cyanidiococcus gen. nov., a new extremophilic red algal genus sister to Cyanidioschyzon (Cyanidioschyzonaceae, Rhodophyta).</title>
        <authorList>
            <person name="Liu S.-L."/>
            <person name="Chiang Y.-R."/>
            <person name="Yoon H.S."/>
            <person name="Fu H.-Y."/>
        </authorList>
    </citation>
    <scope>NUCLEOTIDE SEQUENCE [LARGE SCALE GENOMIC DNA]</scope>
    <source>
        <strain evidence="2 3">THAL066</strain>
    </source>
</reference>
<dbReference type="InterPro" id="IPR048876">
    <property type="entry name" value="BipA_C"/>
</dbReference>
<dbReference type="Gene3D" id="3.30.70.870">
    <property type="entry name" value="Elongation Factor G (Translational Gtpase), domain 3"/>
    <property type="match status" value="1"/>
</dbReference>
<dbReference type="AlphaFoldDB" id="A0A7J7IPF2"/>
<dbReference type="Gene3D" id="2.40.50.250">
    <property type="entry name" value="bipa protein"/>
    <property type="match status" value="1"/>
</dbReference>
<name>A0A7J7IPF2_9RHOD</name>
<dbReference type="InterPro" id="IPR000640">
    <property type="entry name" value="EFG_V-like"/>
</dbReference>
<keyword evidence="3" id="KW-1185">Reference proteome</keyword>
<gene>
    <name evidence="2" type="ORF">F1559_004713</name>
</gene>
<evidence type="ECO:0000313" key="2">
    <source>
        <dbReference type="EMBL" id="KAF6004610.1"/>
    </source>
</evidence>